<dbReference type="PROSITE" id="PS51257">
    <property type="entry name" value="PROKAR_LIPOPROTEIN"/>
    <property type="match status" value="1"/>
</dbReference>
<feature type="signal peptide" evidence="2">
    <location>
        <begin position="1"/>
        <end position="23"/>
    </location>
</feature>
<dbReference type="RefSeq" id="WP_127698008.1">
    <property type="nucleotide sequence ID" value="NZ_SACS01000004.1"/>
</dbReference>
<protein>
    <submittedName>
        <fullName evidence="3">DUF3192 domain-containing protein</fullName>
    </submittedName>
</protein>
<evidence type="ECO:0000256" key="1">
    <source>
        <dbReference type="ARBA" id="ARBA00022729"/>
    </source>
</evidence>
<dbReference type="AlphaFoldDB" id="A0A437R118"/>
<evidence type="ECO:0000256" key="2">
    <source>
        <dbReference type="SAM" id="SignalP"/>
    </source>
</evidence>
<proteinExistence type="predicted"/>
<evidence type="ECO:0000313" key="4">
    <source>
        <dbReference type="Proteomes" id="UP000283077"/>
    </source>
</evidence>
<accession>A0A437R118</accession>
<name>A0A437R118_9GAMM</name>
<dbReference type="Proteomes" id="UP000283077">
    <property type="component" value="Unassembled WGS sequence"/>
</dbReference>
<gene>
    <name evidence="3" type="ORF">EOE67_05290</name>
</gene>
<evidence type="ECO:0000313" key="3">
    <source>
        <dbReference type="EMBL" id="RVU40465.1"/>
    </source>
</evidence>
<keyword evidence="4" id="KW-1185">Reference proteome</keyword>
<organism evidence="3 4">
    <name type="scientific">Rheinheimera riviphila</name>
    <dbReference type="NCBI Taxonomy" id="1834037"/>
    <lineage>
        <taxon>Bacteria</taxon>
        <taxon>Pseudomonadati</taxon>
        <taxon>Pseudomonadota</taxon>
        <taxon>Gammaproteobacteria</taxon>
        <taxon>Chromatiales</taxon>
        <taxon>Chromatiaceae</taxon>
        <taxon>Rheinheimera</taxon>
    </lineage>
</organism>
<dbReference type="InterPro" id="IPR037873">
    <property type="entry name" value="BamE-like"/>
</dbReference>
<dbReference type="InterPro" id="IPR021534">
    <property type="entry name" value="DUF3192"/>
</dbReference>
<dbReference type="EMBL" id="SACS01000004">
    <property type="protein sequence ID" value="RVU40465.1"/>
    <property type="molecule type" value="Genomic_DNA"/>
</dbReference>
<dbReference type="OrthoDB" id="6399368at2"/>
<comment type="caution">
    <text evidence="3">The sequence shown here is derived from an EMBL/GenBank/DDBJ whole genome shotgun (WGS) entry which is preliminary data.</text>
</comment>
<reference evidence="3 4" key="1">
    <citation type="submission" date="2019-01" db="EMBL/GenBank/DDBJ databases">
        <authorList>
            <person name="Chen W.-M."/>
        </authorList>
    </citation>
    <scope>NUCLEOTIDE SEQUENCE [LARGE SCALE GENOMIC DNA]</scope>
    <source>
        <strain evidence="3 4">KYPC3</strain>
    </source>
</reference>
<keyword evidence="1 2" id="KW-0732">Signal</keyword>
<dbReference type="Gene3D" id="3.30.1450.10">
    <property type="match status" value="1"/>
</dbReference>
<sequence length="121" mass="13297">MHTLAKLFAATAVVVGLSGCVVAVGNDNDDEEWDKSQKIQTNNQSFINQLQTGATLASVRNSLGNPNFSENFQKNGETTEVLFYRTHRTHGDGMTTKDECTALIFKQGLLVGWGDKAYQQL</sequence>
<dbReference type="Pfam" id="PF11399">
    <property type="entry name" value="DUF3192"/>
    <property type="match status" value="1"/>
</dbReference>
<feature type="chain" id="PRO_5019216146" evidence="2">
    <location>
        <begin position="24"/>
        <end position="121"/>
    </location>
</feature>